<organism evidence="2 3">
    <name type="scientific">Anopheles melas</name>
    <dbReference type="NCBI Taxonomy" id="34690"/>
    <lineage>
        <taxon>Eukaryota</taxon>
        <taxon>Metazoa</taxon>
        <taxon>Ecdysozoa</taxon>
        <taxon>Arthropoda</taxon>
        <taxon>Hexapoda</taxon>
        <taxon>Insecta</taxon>
        <taxon>Pterygota</taxon>
        <taxon>Neoptera</taxon>
        <taxon>Endopterygota</taxon>
        <taxon>Diptera</taxon>
        <taxon>Nematocera</taxon>
        <taxon>Culicoidea</taxon>
        <taxon>Culicidae</taxon>
        <taxon>Anophelinae</taxon>
        <taxon>Anopheles</taxon>
    </lineage>
</organism>
<proteinExistence type="predicted"/>
<reference evidence="2" key="2">
    <citation type="submission" date="2020-05" db="UniProtKB">
        <authorList>
            <consortium name="EnsemblMetazoa"/>
        </authorList>
    </citation>
    <scope>IDENTIFICATION</scope>
    <source>
        <strain evidence="2">CM1001059</strain>
    </source>
</reference>
<evidence type="ECO:0000313" key="3">
    <source>
        <dbReference type="Proteomes" id="UP000075902"/>
    </source>
</evidence>
<sequence length="140" mass="16216">MLKNRRVTIRDLEEKLGGVCSSETIRHILVNNLQYHKVSARWVPKQLTEDHTKRRVNTWLREADGEWYSAGIDKFIVRMRKVLEKMAIISRLNPCKRRFVCCSGMSCVHRSSATDKWAVDRPADRPAEKGAEAMVTAMWS</sequence>
<dbReference type="STRING" id="34690.A0A182U4K4"/>
<dbReference type="GO" id="GO:0003677">
    <property type="term" value="F:DNA binding"/>
    <property type="evidence" value="ECO:0007669"/>
    <property type="project" value="InterPro"/>
</dbReference>
<evidence type="ECO:0000259" key="1">
    <source>
        <dbReference type="Pfam" id="PF01498"/>
    </source>
</evidence>
<dbReference type="Proteomes" id="UP000075902">
    <property type="component" value="Unassembled WGS sequence"/>
</dbReference>
<evidence type="ECO:0000313" key="2">
    <source>
        <dbReference type="EnsemblMetazoa" id="AMEC013783-PA"/>
    </source>
</evidence>
<dbReference type="AlphaFoldDB" id="A0A182U4K4"/>
<protein>
    <recommendedName>
        <fullName evidence="1">Transposase Tc1-like domain-containing protein</fullName>
    </recommendedName>
</protein>
<dbReference type="InterPro" id="IPR002492">
    <property type="entry name" value="Transposase_Tc1-like"/>
</dbReference>
<dbReference type="GO" id="GO:0006313">
    <property type="term" value="P:DNA transposition"/>
    <property type="evidence" value="ECO:0007669"/>
    <property type="project" value="InterPro"/>
</dbReference>
<dbReference type="GO" id="GO:0015074">
    <property type="term" value="P:DNA integration"/>
    <property type="evidence" value="ECO:0007669"/>
    <property type="project" value="InterPro"/>
</dbReference>
<keyword evidence="3" id="KW-1185">Reference proteome</keyword>
<feature type="domain" description="Transposase Tc1-like" evidence="1">
    <location>
        <begin position="3"/>
        <end position="57"/>
    </location>
</feature>
<dbReference type="Pfam" id="PF01498">
    <property type="entry name" value="HTH_Tnp_Tc3_2"/>
    <property type="match status" value="1"/>
</dbReference>
<reference evidence="3" key="1">
    <citation type="submission" date="2014-01" db="EMBL/GenBank/DDBJ databases">
        <title>The Genome Sequence of Anopheles melas CM1001059_A (V2).</title>
        <authorList>
            <consortium name="The Broad Institute Genomics Platform"/>
            <person name="Neafsey D.E."/>
            <person name="Besansky N."/>
            <person name="Howell P."/>
            <person name="Walton C."/>
            <person name="Young S.K."/>
            <person name="Zeng Q."/>
            <person name="Gargeya S."/>
            <person name="Fitzgerald M."/>
            <person name="Haas B."/>
            <person name="Abouelleil A."/>
            <person name="Allen A.W."/>
            <person name="Alvarado L."/>
            <person name="Arachchi H.M."/>
            <person name="Berlin A.M."/>
            <person name="Chapman S.B."/>
            <person name="Gainer-Dewar J."/>
            <person name="Goldberg J."/>
            <person name="Griggs A."/>
            <person name="Gujja S."/>
            <person name="Hansen M."/>
            <person name="Howarth C."/>
            <person name="Imamovic A."/>
            <person name="Ireland A."/>
            <person name="Larimer J."/>
            <person name="McCowan C."/>
            <person name="Murphy C."/>
            <person name="Pearson M."/>
            <person name="Poon T.W."/>
            <person name="Priest M."/>
            <person name="Roberts A."/>
            <person name="Saif S."/>
            <person name="Shea T."/>
            <person name="Sisk P."/>
            <person name="Sykes S."/>
            <person name="Wortman J."/>
            <person name="Nusbaum C."/>
            <person name="Birren B."/>
        </authorList>
    </citation>
    <scope>NUCLEOTIDE SEQUENCE [LARGE SCALE GENOMIC DNA]</scope>
    <source>
        <strain evidence="3">CM1001059</strain>
    </source>
</reference>
<dbReference type="VEuPathDB" id="VectorBase:AMEC013783"/>
<name>A0A182U4K4_9DIPT</name>
<accession>A0A182U4K4</accession>
<dbReference type="EnsemblMetazoa" id="AMEC013783-RA">
    <property type="protein sequence ID" value="AMEC013783-PA"/>
    <property type="gene ID" value="AMEC013783"/>
</dbReference>